<accession>A0A1U7I6K6</accession>
<dbReference type="EMBL" id="MRCE01000044">
    <property type="protein sequence ID" value="OKH31969.1"/>
    <property type="molecule type" value="Genomic_DNA"/>
</dbReference>
<gene>
    <name evidence="1" type="ORF">NIES2119_27480</name>
</gene>
<proteinExistence type="predicted"/>
<sequence length="1159" mass="131915">MKKIAFSTPTYHSTELAKGEGLKIPVFDMSLTDNKTKGRYQAEPEVLRNSMLELLFEPSELTSLVIVKPDPDDNSYDPLKNIDFGDDIPRRATFSSGKNVYFADKELSAKLLSIFATQPDHACRYGSLLVSSCIQGAQFLDSSEDGQTLKVKIVDSQSDNPKEKALAKKWQTGDCHGKISPALAEQLGAIHNRPFQFRMAWLKEWSREDCQTPEISFLAKGTLLPNAQLTDNAGYDIILDRSSIKGVDKKQLADLIPCGDYEFPQAVLGNRGNAKTTEYENSWQFSIWYSENAIQADIVPATKVEAQKLASLQNNRIQLAKYLVEQHDKKAAFRQTADDTETQLNDLGDEQTKRHESRLISILRNDKLGQLLDFPKVVDFMQEQLAKKWKDLAIKGAIHHGSAMAQPGEDLLPGTIVAPHLRHGTEVIVTRYPIVSKDNIRRYTVNNKQKPELMQYKGCVFIRPDQAMQHHQCDFDGDQLVITPASRLPHIAKETLHANDENQYEAIEKRPKIDYTQATDEDGNRKYTKLRQIAVAIAKNKIGWVATLIGRVQSSAPEAGQPEGLFNQRKEKLLGKLFDALQIEVDSPKSATRLEDHHPNLLETASKWSQQHPCHLFDFKDDLRLYKSVPLPTEDGTAISAIAKVAVNPAWEPTRLKSRHRDEFRYLFSPPSDLDERETWEKHYISWAQEVKERYRERMGEIYELHGENPTNLKEAVSKLYESLRSDVAEAFPNSQERFLAASAMWYLETTNPNLDVPRKAGKELSRQLEIEFHLESDYQQLHSALPKDTYILSVPFEEFVKDDRGKIVTDKQRKPIGRDLAKQWKERLDSKNIEYEATLHPNLPMVNFALLDPSDKLIDILEKRYSNNTNDIDNLDLTYHDGLGRSQDISSRIVAPTEYTWLESQHQTPKAALVLNLFTDEICQQLQNFQFNKAELIGQKHNDFKDVDFSSREWIGRKLTFEVGSFNSSDLRYNGSPIVLLDGKQLAMFSANSPKLPIGATFEATIEPSSKGSSLLLNIDPKTVRLIQTVEPQFEDELIGRKEQNHQQKQHNHQVQNETGKVDSVEFSQLLKDAIYGLYKQTGETEFAMGDWNVKIKQVRNNLRCWVKDENDAPVFAADLKTGTIIKELSSTNCDKLLAQVFDITPEQEKKEMAEVQV</sequence>
<dbReference type="Proteomes" id="UP000185860">
    <property type="component" value="Unassembled WGS sequence"/>
</dbReference>
<protein>
    <submittedName>
        <fullName evidence="1">Uncharacterized protein</fullName>
    </submittedName>
</protein>
<comment type="caution">
    <text evidence="1">The sequence shown here is derived from an EMBL/GenBank/DDBJ whole genome shotgun (WGS) entry which is preliminary data.</text>
</comment>
<reference evidence="1 2" key="1">
    <citation type="submission" date="2016-11" db="EMBL/GenBank/DDBJ databases">
        <title>Draft Genome Sequences of Nine Cyanobacterial Strains from Diverse Habitats.</title>
        <authorList>
            <person name="Zhu T."/>
            <person name="Hou S."/>
            <person name="Lu X."/>
            <person name="Hess W.R."/>
        </authorList>
    </citation>
    <scope>NUCLEOTIDE SEQUENCE [LARGE SCALE GENOMIC DNA]</scope>
    <source>
        <strain evidence="1 2">IAM M-71</strain>
    </source>
</reference>
<evidence type="ECO:0000313" key="2">
    <source>
        <dbReference type="Proteomes" id="UP000185860"/>
    </source>
</evidence>
<dbReference type="AlphaFoldDB" id="A0A1U7I6K6"/>
<organism evidence="1 2">
    <name type="scientific">[Phormidium ambiguum] IAM M-71</name>
    <dbReference type="NCBI Taxonomy" id="454136"/>
    <lineage>
        <taxon>Bacteria</taxon>
        <taxon>Bacillati</taxon>
        <taxon>Cyanobacteriota</taxon>
        <taxon>Cyanophyceae</taxon>
        <taxon>Oscillatoriophycideae</taxon>
        <taxon>Aerosakkonematales</taxon>
        <taxon>Aerosakkonemataceae</taxon>
        <taxon>Floridanema</taxon>
    </lineage>
</organism>
<name>A0A1U7I6K6_9CYAN</name>
<evidence type="ECO:0000313" key="1">
    <source>
        <dbReference type="EMBL" id="OKH31969.1"/>
    </source>
</evidence>
<dbReference type="STRING" id="454136.NIES2119_27480"/>